<comment type="caution">
    <text evidence="9">The sequence shown here is derived from an EMBL/GenBank/DDBJ whole genome shotgun (WGS) entry which is preliminary data.</text>
</comment>
<feature type="transmembrane region" description="Helical" evidence="7">
    <location>
        <begin position="293"/>
        <end position="311"/>
    </location>
</feature>
<feature type="transmembrane region" description="Helical" evidence="7">
    <location>
        <begin position="63"/>
        <end position="86"/>
    </location>
</feature>
<dbReference type="InterPro" id="IPR020846">
    <property type="entry name" value="MFS_dom"/>
</dbReference>
<dbReference type="CDD" id="cd07989">
    <property type="entry name" value="LPLAT_AGPAT-like"/>
    <property type="match status" value="1"/>
</dbReference>
<reference evidence="10" key="1">
    <citation type="journal article" date="2019" name="Int. J. Syst. Evol. Microbiol.">
        <title>The Global Catalogue of Microorganisms (GCM) 10K type strain sequencing project: providing services to taxonomists for standard genome sequencing and annotation.</title>
        <authorList>
            <consortium name="The Broad Institute Genomics Platform"/>
            <consortium name="The Broad Institute Genome Sequencing Center for Infectious Disease"/>
            <person name="Wu L."/>
            <person name="Ma J."/>
        </authorList>
    </citation>
    <scope>NUCLEOTIDE SEQUENCE [LARGE SCALE GENOMIC DNA]</scope>
    <source>
        <strain evidence="10">JCM 18053</strain>
    </source>
</reference>
<dbReference type="CDD" id="cd06173">
    <property type="entry name" value="MFS_MefA_like"/>
    <property type="match status" value="1"/>
</dbReference>
<dbReference type="Proteomes" id="UP001499852">
    <property type="component" value="Unassembled WGS sequence"/>
</dbReference>
<evidence type="ECO:0000313" key="10">
    <source>
        <dbReference type="Proteomes" id="UP001499852"/>
    </source>
</evidence>
<keyword evidence="5 7" id="KW-1133">Transmembrane helix</keyword>
<dbReference type="SUPFAM" id="SSF103473">
    <property type="entry name" value="MFS general substrate transporter"/>
    <property type="match status" value="1"/>
</dbReference>
<feature type="domain" description="Major facilitator superfamily (MFS) profile" evidence="8">
    <location>
        <begin position="25"/>
        <end position="434"/>
    </location>
</feature>
<keyword evidence="4 7" id="KW-0812">Transmembrane</keyword>
<dbReference type="Pfam" id="PF07690">
    <property type="entry name" value="MFS_1"/>
    <property type="match status" value="1"/>
</dbReference>
<dbReference type="PANTHER" id="PTHR43266:SF2">
    <property type="entry name" value="MAJOR FACILITATOR SUPERFAMILY (MFS) PROFILE DOMAIN-CONTAINING PROTEIN"/>
    <property type="match status" value="1"/>
</dbReference>
<feature type="transmembrane region" description="Helical" evidence="7">
    <location>
        <begin position="259"/>
        <end position="278"/>
    </location>
</feature>
<feature type="transmembrane region" description="Helical" evidence="7">
    <location>
        <begin position="379"/>
        <end position="401"/>
    </location>
</feature>
<keyword evidence="10" id="KW-1185">Reference proteome</keyword>
<dbReference type="Gene3D" id="1.20.1250.20">
    <property type="entry name" value="MFS general substrate transporter like domains"/>
    <property type="match status" value="1"/>
</dbReference>
<protein>
    <recommendedName>
        <fullName evidence="8">Major facilitator superfamily (MFS) profile domain-containing protein</fullName>
    </recommendedName>
</protein>
<dbReference type="RefSeq" id="WP_345736042.1">
    <property type="nucleotide sequence ID" value="NZ_BAABIA010000003.1"/>
</dbReference>
<evidence type="ECO:0000256" key="3">
    <source>
        <dbReference type="ARBA" id="ARBA00022475"/>
    </source>
</evidence>
<evidence type="ECO:0000256" key="1">
    <source>
        <dbReference type="ARBA" id="ARBA00004651"/>
    </source>
</evidence>
<evidence type="ECO:0000256" key="4">
    <source>
        <dbReference type="ARBA" id="ARBA00022692"/>
    </source>
</evidence>
<feature type="transmembrane region" description="Helical" evidence="7">
    <location>
        <begin position="122"/>
        <end position="139"/>
    </location>
</feature>
<evidence type="ECO:0000259" key="8">
    <source>
        <dbReference type="PROSITE" id="PS50850"/>
    </source>
</evidence>
<feature type="transmembrane region" description="Helical" evidence="7">
    <location>
        <begin position="160"/>
        <end position="180"/>
    </location>
</feature>
<dbReference type="SMART" id="SM00563">
    <property type="entry name" value="PlsC"/>
    <property type="match status" value="1"/>
</dbReference>
<evidence type="ECO:0000256" key="6">
    <source>
        <dbReference type="ARBA" id="ARBA00023136"/>
    </source>
</evidence>
<keyword evidence="2" id="KW-0813">Transport</keyword>
<keyword evidence="3" id="KW-1003">Cell membrane</keyword>
<dbReference type="PROSITE" id="PS50850">
    <property type="entry name" value="MFS"/>
    <property type="match status" value="1"/>
</dbReference>
<feature type="transmembrane region" description="Helical" evidence="7">
    <location>
        <begin position="93"/>
        <end position="116"/>
    </location>
</feature>
<dbReference type="InterPro" id="IPR002123">
    <property type="entry name" value="Plipid/glycerol_acylTrfase"/>
</dbReference>
<dbReference type="InterPro" id="IPR036259">
    <property type="entry name" value="MFS_trans_sf"/>
</dbReference>
<organism evidence="9 10">
    <name type="scientific">Prosthecobacter algae</name>
    <dbReference type="NCBI Taxonomy" id="1144682"/>
    <lineage>
        <taxon>Bacteria</taxon>
        <taxon>Pseudomonadati</taxon>
        <taxon>Verrucomicrobiota</taxon>
        <taxon>Verrucomicrobiia</taxon>
        <taxon>Verrucomicrobiales</taxon>
        <taxon>Verrucomicrobiaceae</taxon>
        <taxon>Prosthecobacter</taxon>
    </lineage>
</organism>
<keyword evidence="6 7" id="KW-0472">Membrane</keyword>
<feature type="transmembrane region" description="Helical" evidence="7">
    <location>
        <begin position="318"/>
        <end position="335"/>
    </location>
</feature>
<proteinExistence type="predicted"/>
<evidence type="ECO:0000256" key="7">
    <source>
        <dbReference type="SAM" id="Phobius"/>
    </source>
</evidence>
<dbReference type="EMBL" id="BAABIA010000003">
    <property type="protein sequence ID" value="GAA5138697.1"/>
    <property type="molecule type" value="Genomic_DNA"/>
</dbReference>
<dbReference type="PANTHER" id="PTHR43266">
    <property type="entry name" value="MACROLIDE-EFFLUX PROTEIN"/>
    <property type="match status" value="1"/>
</dbReference>
<feature type="transmembrane region" description="Helical" evidence="7">
    <location>
        <begin position="413"/>
        <end position="435"/>
    </location>
</feature>
<feature type="transmembrane region" description="Helical" evidence="7">
    <location>
        <begin position="200"/>
        <end position="217"/>
    </location>
</feature>
<accession>A0ABP9P4F7</accession>
<comment type="subcellular location">
    <subcellularLocation>
        <location evidence="1">Cell membrane</location>
        <topology evidence="1">Multi-pass membrane protein</topology>
    </subcellularLocation>
</comment>
<evidence type="ECO:0000313" key="9">
    <source>
        <dbReference type="EMBL" id="GAA5138697.1"/>
    </source>
</evidence>
<dbReference type="InterPro" id="IPR011701">
    <property type="entry name" value="MFS"/>
</dbReference>
<evidence type="ECO:0000256" key="5">
    <source>
        <dbReference type="ARBA" id="ARBA00022989"/>
    </source>
</evidence>
<sequence length="830" mass="90116">MPSPTAPDPDSLDKMKSLPKRAWVSVALVLGATLLNAFNDNLLKMMLVGLAPKVTTGVLGENIGVWLGGMILLPFILFGPLSGYFADRYSKRAVILAMLVAQSAILLMAGLCFHLALGELSVILALGAFFLLAMQSTFYSPAKMGILKEVVGSRRLGLTVGWLQMVTMIGILAGLGVGGAWFDSLYEQHGNAWLAAAEPIWWLFGVAVVAMIVGFYIQKTPAHPGVKYHHGLWWEHFGHLKESLSYAPMRRAFFGNSTYWFVASMAAAMFVDIGLALYPDQAVGGAATASSKMTLMVGVGTVVGSLFISWVNRRSLQLGMIPLGALGLAGALFYAGLTPVGTPKFDWALALVGFMGGCYMVPIQTFIQDTASAEKRGRVLASMNLLDSVAGVLGVAVLVGLKAMGLGFQAQFWLLGVLMLVATVYIVQLLPHYLLRFVALAIVKTIYKVKSVHHERIPKDGGTMLLPNHVSYVDAFIMGASCTRQVRFVMWDALYNIPAMTWFVKLCGTVPISPTRAKDAVRTVAAALKEGRIVCLFPEGQITRHGIVNDLRKGYELMARQGDAQVVPAYMDGLYGSIFSFEGGLFFKKWPKNLRYPVTVYFGHPIPAKEATAEAVRAQILALSAEAILSRRDFQSTDHADKQQIIGNALRLMECEWVRQGETLLCLAPVGSVIHQTLVAFAEMKGRVRVVTEAASITGCAENSVVAVGDASLRQKLEGVSEWPRLGKYAMLWADAQVAVSEDVTIYRGLLHQETGALIATCVPDPEMPEDERGLQLGIIPHTYGRLLPGYAVKTSAEGLEISMLTPKNPGPVILRSIQMDERGFLMPVL</sequence>
<dbReference type="Pfam" id="PF01553">
    <property type="entry name" value="Acyltransferase"/>
    <property type="match status" value="1"/>
</dbReference>
<feature type="transmembrane region" description="Helical" evidence="7">
    <location>
        <begin position="21"/>
        <end position="38"/>
    </location>
</feature>
<evidence type="ECO:0000256" key="2">
    <source>
        <dbReference type="ARBA" id="ARBA00022448"/>
    </source>
</evidence>
<dbReference type="SUPFAM" id="SSF69593">
    <property type="entry name" value="Glycerol-3-phosphate (1)-acyltransferase"/>
    <property type="match status" value="1"/>
</dbReference>
<feature type="transmembrane region" description="Helical" evidence="7">
    <location>
        <begin position="347"/>
        <end position="367"/>
    </location>
</feature>
<gene>
    <name evidence="9" type="ORF">GCM10023213_18060</name>
</gene>
<name>A0ABP9P4F7_9BACT</name>